<dbReference type="AlphaFoldDB" id="A0A8H2KAM7"/>
<dbReference type="EMBL" id="VFRA01000001">
    <property type="protein sequence ID" value="TQO20726.1"/>
    <property type="molecule type" value="Genomic_DNA"/>
</dbReference>
<evidence type="ECO:0000313" key="2">
    <source>
        <dbReference type="EMBL" id="TQO20726.1"/>
    </source>
</evidence>
<evidence type="ECO:0000256" key="1">
    <source>
        <dbReference type="SAM" id="Phobius"/>
    </source>
</evidence>
<evidence type="ECO:0000313" key="3">
    <source>
        <dbReference type="Proteomes" id="UP000316560"/>
    </source>
</evidence>
<comment type="caution">
    <text evidence="2">The sequence shown here is derived from an EMBL/GenBank/DDBJ whole genome shotgun (WGS) entry which is preliminary data.</text>
</comment>
<feature type="transmembrane region" description="Helical" evidence="1">
    <location>
        <begin position="128"/>
        <end position="154"/>
    </location>
</feature>
<proteinExistence type="predicted"/>
<feature type="transmembrane region" description="Helical" evidence="1">
    <location>
        <begin position="25"/>
        <end position="43"/>
    </location>
</feature>
<keyword evidence="1" id="KW-0472">Membrane</keyword>
<accession>A0A8H2KAM7</accession>
<keyword evidence="3" id="KW-1185">Reference proteome</keyword>
<keyword evidence="1" id="KW-1133">Transmembrane helix</keyword>
<organism evidence="2 3">
    <name type="scientific">Rhodoglobus vestalii</name>
    <dbReference type="NCBI Taxonomy" id="193384"/>
    <lineage>
        <taxon>Bacteria</taxon>
        <taxon>Bacillati</taxon>
        <taxon>Actinomycetota</taxon>
        <taxon>Actinomycetes</taxon>
        <taxon>Micrococcales</taxon>
        <taxon>Microbacteriaceae</taxon>
        <taxon>Rhodoglobus</taxon>
    </lineage>
</organism>
<protein>
    <submittedName>
        <fullName evidence="2">Uncharacterized protein</fullName>
    </submittedName>
</protein>
<gene>
    <name evidence="2" type="ORF">FB472_2377</name>
</gene>
<keyword evidence="1" id="KW-0812">Transmembrane</keyword>
<dbReference type="Proteomes" id="UP000316560">
    <property type="component" value="Unassembled WGS sequence"/>
</dbReference>
<feature type="transmembrane region" description="Helical" evidence="1">
    <location>
        <begin position="160"/>
        <end position="178"/>
    </location>
</feature>
<sequence length="343" mass="36224">MSTPACRRSVLRGCSYRVGMELTSIGGGVMIALAAGLWLVYLVPNWLKKREYLATERNAVRLQQTIRVLAQTSELPDEVRAETVARRAAELAKARALQGPVAVGRAVTPPTRQQMLALSARRLRRTRAFTALVLLASIVVVGVQLSLIVTAGAALVSGTWLVLATAAIAGISASAMLSRLAERSRARREDIALTAQTAAPRRRIVLSSEALVEEPTAQVSWTPVPVPKPMYLTRSNAPAAAVAAARRAAEIDSELRAAAESAEQALRANTAAMAAATRETERAREAGRVPTAPVSAPAAASIPNRFAGMGIVNIEGGAPDLDAALARRRRASCSSPGRCDRAS</sequence>
<name>A0A8H2KAM7_9MICO</name>
<reference evidence="2 3" key="1">
    <citation type="submission" date="2019-06" db="EMBL/GenBank/DDBJ databases">
        <title>Sequencing the genomes of 1000 actinobacteria strains.</title>
        <authorList>
            <person name="Klenk H.-P."/>
        </authorList>
    </citation>
    <scope>NUCLEOTIDE SEQUENCE [LARGE SCALE GENOMIC DNA]</scope>
    <source>
        <strain evidence="2 3">DSM 21947</strain>
    </source>
</reference>